<comment type="caution">
    <text evidence="12">The sequence shown here is derived from an EMBL/GenBank/DDBJ whole genome shotgun (WGS) entry which is preliminary data.</text>
</comment>
<dbReference type="InterPro" id="IPR003538">
    <property type="entry name" value="TonB"/>
</dbReference>
<reference evidence="12 13" key="1">
    <citation type="submission" date="2023-03" db="EMBL/GenBank/DDBJ databases">
        <title>Muricauda XX sp. nov. and Muricauda XXX sp. nov., two novel species isolated from Okinawa Trough.</title>
        <authorList>
            <person name="Cao W."/>
            <person name="Deng X."/>
        </authorList>
    </citation>
    <scope>NUCLEOTIDE SEQUENCE [LARGE SCALE GENOMIC DNA]</scope>
    <source>
        <strain evidence="12 13">81s02</strain>
    </source>
</reference>
<organism evidence="12 13">
    <name type="scientific">Flagellimonas okinawensis</name>
    <dbReference type="NCBI Taxonomy" id="3031324"/>
    <lineage>
        <taxon>Bacteria</taxon>
        <taxon>Pseudomonadati</taxon>
        <taxon>Bacteroidota</taxon>
        <taxon>Flavobacteriia</taxon>
        <taxon>Flavobacteriales</taxon>
        <taxon>Flavobacteriaceae</taxon>
        <taxon>Flagellimonas</taxon>
    </lineage>
</organism>
<dbReference type="NCBIfam" id="TIGR01352">
    <property type="entry name" value="tonB_Cterm"/>
    <property type="match status" value="1"/>
</dbReference>
<keyword evidence="8 10" id="KW-1133">Transmembrane helix</keyword>
<evidence type="ECO:0000256" key="6">
    <source>
        <dbReference type="ARBA" id="ARBA00022692"/>
    </source>
</evidence>
<proteinExistence type="inferred from homology"/>
<comment type="similarity">
    <text evidence="2">Belongs to the TonB family.</text>
</comment>
<evidence type="ECO:0000256" key="8">
    <source>
        <dbReference type="ARBA" id="ARBA00022989"/>
    </source>
</evidence>
<evidence type="ECO:0000256" key="7">
    <source>
        <dbReference type="ARBA" id="ARBA00022927"/>
    </source>
</evidence>
<keyword evidence="6 10" id="KW-0812">Transmembrane</keyword>
<protein>
    <submittedName>
        <fullName evidence="12">Energy transducer TonB</fullName>
    </submittedName>
</protein>
<evidence type="ECO:0000256" key="2">
    <source>
        <dbReference type="ARBA" id="ARBA00006555"/>
    </source>
</evidence>
<keyword evidence="13" id="KW-1185">Reference proteome</keyword>
<evidence type="ECO:0000256" key="4">
    <source>
        <dbReference type="ARBA" id="ARBA00022475"/>
    </source>
</evidence>
<sequence>MEPKKNPNLEVKRNSLLYFFVGMTLVLLMAYLALEWKSYDPISDWDTGQMDPRTLLEEEPPITFHKLPDPPKPQVQTPPVIDVVEDEEDVIEDVIKSSDSDQNTEIAPIESIEVEEEEIPDEVPFILIEDAPIFPGCENEKTEKGKRACFQEQMLKHIRKNFRYPEMAQEMGLEGRVSVIFTVQKDGSVGDIRLRGPHESLEKEAARIISKLPKFQPGKQRGTPVKVPYSIPITFKLNP</sequence>
<gene>
    <name evidence="12" type="ORF">PY091_12355</name>
</gene>
<dbReference type="InterPro" id="IPR051045">
    <property type="entry name" value="TonB-dependent_transducer"/>
</dbReference>
<keyword evidence="5" id="KW-0997">Cell inner membrane</keyword>
<dbReference type="SUPFAM" id="SSF74653">
    <property type="entry name" value="TolA/TonB C-terminal domain"/>
    <property type="match status" value="1"/>
</dbReference>
<evidence type="ECO:0000256" key="10">
    <source>
        <dbReference type="SAM" id="Phobius"/>
    </source>
</evidence>
<evidence type="ECO:0000313" key="12">
    <source>
        <dbReference type="EMBL" id="MDF0708011.1"/>
    </source>
</evidence>
<dbReference type="Proteomes" id="UP001217083">
    <property type="component" value="Unassembled WGS sequence"/>
</dbReference>
<evidence type="ECO:0000256" key="5">
    <source>
        <dbReference type="ARBA" id="ARBA00022519"/>
    </source>
</evidence>
<evidence type="ECO:0000256" key="9">
    <source>
        <dbReference type="ARBA" id="ARBA00023136"/>
    </source>
</evidence>
<dbReference type="PROSITE" id="PS52015">
    <property type="entry name" value="TONB_CTD"/>
    <property type="match status" value="1"/>
</dbReference>
<feature type="domain" description="TonB C-terminal" evidence="11">
    <location>
        <begin position="149"/>
        <end position="239"/>
    </location>
</feature>
<dbReference type="InterPro" id="IPR006260">
    <property type="entry name" value="TonB/TolA_C"/>
</dbReference>
<keyword evidence="9 10" id="KW-0472">Membrane</keyword>
<keyword evidence="4" id="KW-1003">Cell membrane</keyword>
<evidence type="ECO:0000256" key="3">
    <source>
        <dbReference type="ARBA" id="ARBA00022448"/>
    </source>
</evidence>
<evidence type="ECO:0000256" key="1">
    <source>
        <dbReference type="ARBA" id="ARBA00004383"/>
    </source>
</evidence>
<feature type="transmembrane region" description="Helical" evidence="10">
    <location>
        <begin position="16"/>
        <end position="34"/>
    </location>
</feature>
<dbReference type="InterPro" id="IPR037682">
    <property type="entry name" value="TonB_C"/>
</dbReference>
<accession>A0ABT5XQY9</accession>
<comment type="subcellular location">
    <subcellularLocation>
        <location evidence="1">Cell inner membrane</location>
        <topology evidence="1">Single-pass membrane protein</topology>
        <orientation evidence="1">Periplasmic side</orientation>
    </subcellularLocation>
</comment>
<dbReference type="Gene3D" id="3.30.1150.10">
    <property type="match status" value="1"/>
</dbReference>
<dbReference type="PRINTS" id="PR01374">
    <property type="entry name" value="TONBPROTEIN"/>
</dbReference>
<keyword evidence="3" id="KW-0813">Transport</keyword>
<name>A0ABT5XQY9_9FLAO</name>
<dbReference type="PANTHER" id="PTHR33446">
    <property type="entry name" value="PROTEIN TONB-RELATED"/>
    <property type="match status" value="1"/>
</dbReference>
<dbReference type="EMBL" id="JARFVA010000004">
    <property type="protein sequence ID" value="MDF0708011.1"/>
    <property type="molecule type" value="Genomic_DNA"/>
</dbReference>
<dbReference type="RefSeq" id="WP_275649978.1">
    <property type="nucleotide sequence ID" value="NZ_JARFVA010000004.1"/>
</dbReference>
<evidence type="ECO:0000313" key="13">
    <source>
        <dbReference type="Proteomes" id="UP001217083"/>
    </source>
</evidence>
<evidence type="ECO:0000259" key="11">
    <source>
        <dbReference type="PROSITE" id="PS52015"/>
    </source>
</evidence>
<dbReference type="PANTHER" id="PTHR33446:SF2">
    <property type="entry name" value="PROTEIN TONB"/>
    <property type="match status" value="1"/>
</dbReference>
<dbReference type="Pfam" id="PF03544">
    <property type="entry name" value="TonB_C"/>
    <property type="match status" value="1"/>
</dbReference>
<keyword evidence="7" id="KW-0653">Protein transport</keyword>